<comment type="function">
    <text evidence="6">Converts adenosine-3',5'-bisphosphate (PAP) to AMP.</text>
</comment>
<dbReference type="GO" id="GO:0008441">
    <property type="term" value="F:3'(2'),5'-bisphosphate nucleotidase activity"/>
    <property type="evidence" value="ECO:0007669"/>
    <property type="project" value="UniProtKB-UniRule"/>
</dbReference>
<dbReference type="Proteomes" id="UP000294575">
    <property type="component" value="Unassembled WGS sequence"/>
</dbReference>
<evidence type="ECO:0000256" key="7">
    <source>
        <dbReference type="PIRSR" id="PIRSR600760-2"/>
    </source>
</evidence>
<dbReference type="PANTHER" id="PTHR43028:SF5">
    <property type="entry name" value="3'(2'),5'-BISPHOSPHATE NUCLEOTIDASE 1"/>
    <property type="match status" value="1"/>
</dbReference>
<dbReference type="SUPFAM" id="SSF56655">
    <property type="entry name" value="Carbohydrate phosphatase"/>
    <property type="match status" value="1"/>
</dbReference>
<feature type="binding site" evidence="7">
    <location>
        <position position="87"/>
    </location>
    <ligand>
        <name>Mg(2+)</name>
        <dbReference type="ChEBI" id="CHEBI:18420"/>
        <label>1</label>
        <note>catalytic</note>
    </ligand>
</feature>
<feature type="binding site" evidence="6">
    <location>
        <position position="88"/>
    </location>
    <ligand>
        <name>Mg(2+)</name>
        <dbReference type="ChEBI" id="CHEBI:18420"/>
        <label>2</label>
    </ligand>
</feature>
<evidence type="ECO:0000313" key="9">
    <source>
        <dbReference type="Proteomes" id="UP000294575"/>
    </source>
</evidence>
<comment type="similarity">
    <text evidence="1 6">Belongs to the inositol monophosphatase superfamily. CysQ family.</text>
</comment>
<dbReference type="GO" id="GO:0050427">
    <property type="term" value="P:3'-phosphoadenosine 5'-phosphosulfate metabolic process"/>
    <property type="evidence" value="ECO:0007669"/>
    <property type="project" value="TreeGrafter"/>
</dbReference>
<feature type="binding site" evidence="7">
    <location>
        <position position="85"/>
    </location>
    <ligand>
        <name>Mg(2+)</name>
        <dbReference type="ChEBI" id="CHEBI:18420"/>
        <label>1</label>
        <note>catalytic</note>
    </ligand>
</feature>
<evidence type="ECO:0000256" key="2">
    <source>
        <dbReference type="ARBA" id="ARBA00022475"/>
    </source>
</evidence>
<dbReference type="InterPro" id="IPR020550">
    <property type="entry name" value="Inositol_monophosphatase_CS"/>
</dbReference>
<dbReference type="InterPro" id="IPR006240">
    <property type="entry name" value="CysQ"/>
</dbReference>
<comment type="subcellular location">
    <subcellularLocation>
        <location evidence="6">Cell inner membrane</location>
        <topology evidence="6">Peripheral membrane protein</topology>
        <orientation evidence="6">Cytoplasmic side</orientation>
    </subcellularLocation>
</comment>
<evidence type="ECO:0000256" key="4">
    <source>
        <dbReference type="ARBA" id="ARBA00022801"/>
    </source>
</evidence>
<feature type="binding site" evidence="7">
    <location>
        <position position="65"/>
    </location>
    <ligand>
        <name>Mg(2+)</name>
        <dbReference type="ChEBI" id="CHEBI:18420"/>
        <label>1</label>
        <note>catalytic</note>
    </ligand>
</feature>
<comment type="caution">
    <text evidence="8">The sequence shown here is derived from an EMBL/GenBank/DDBJ whole genome shotgun (WGS) entry which is preliminary data.</text>
</comment>
<dbReference type="EC" id="3.1.3.7" evidence="6"/>
<evidence type="ECO:0000256" key="6">
    <source>
        <dbReference type="HAMAP-Rule" id="MF_02095"/>
    </source>
</evidence>
<feature type="binding site" evidence="6">
    <location>
        <position position="212"/>
    </location>
    <ligand>
        <name>substrate</name>
    </ligand>
</feature>
<keyword evidence="3 6" id="KW-0997">Cell inner membrane</keyword>
<dbReference type="PANTHER" id="PTHR43028">
    <property type="entry name" value="3'(2'),5'-BISPHOSPHATE NUCLEOTIDASE 1"/>
    <property type="match status" value="1"/>
</dbReference>
<keyword evidence="5 6" id="KW-0472">Membrane</keyword>
<protein>
    <recommendedName>
        <fullName evidence="6">3'(2'),5'-bisphosphate nucleotidase CysQ</fullName>
        <ecNumber evidence="6">3.1.3.7</ecNumber>
    </recommendedName>
    <alternativeName>
        <fullName evidence="6">3'(2'),5-bisphosphonucleoside 3'(2')-phosphohydrolase</fullName>
    </alternativeName>
    <alternativeName>
        <fullName evidence="6">3'-phosphoadenosine 5'-phosphate phosphatase</fullName>
        <shortName evidence="6">PAP phosphatase</shortName>
    </alternativeName>
</protein>
<dbReference type="PROSITE" id="PS00630">
    <property type="entry name" value="IMP_2"/>
    <property type="match status" value="1"/>
</dbReference>
<feature type="binding site" evidence="6">
    <location>
        <position position="85"/>
    </location>
    <ligand>
        <name>Mg(2+)</name>
        <dbReference type="ChEBI" id="CHEBI:18420"/>
        <label>2</label>
    </ligand>
</feature>
<evidence type="ECO:0000256" key="3">
    <source>
        <dbReference type="ARBA" id="ARBA00022519"/>
    </source>
</evidence>
<evidence type="ECO:0000313" key="8">
    <source>
        <dbReference type="EMBL" id="TDQ37065.1"/>
    </source>
</evidence>
<feature type="binding site" evidence="6">
    <location>
        <position position="87"/>
    </location>
    <ligand>
        <name>Mg(2+)</name>
        <dbReference type="ChEBI" id="CHEBI:18420"/>
        <label>1</label>
    </ligand>
</feature>
<evidence type="ECO:0000256" key="1">
    <source>
        <dbReference type="ARBA" id="ARBA00005289"/>
    </source>
</evidence>
<dbReference type="OrthoDB" id="9785695at2"/>
<reference evidence="8 9" key="1">
    <citation type="submission" date="2019-03" db="EMBL/GenBank/DDBJ databases">
        <title>Genomic Encyclopedia of Type Strains, Phase IV (KMG-IV): sequencing the most valuable type-strain genomes for metagenomic binning, comparative biology and taxonomic classification.</title>
        <authorList>
            <person name="Goeker M."/>
        </authorList>
    </citation>
    <scope>NUCLEOTIDE SEQUENCE [LARGE SCALE GENOMIC DNA]</scope>
    <source>
        <strain evidence="8 9">DSM 28679</strain>
    </source>
</reference>
<dbReference type="InterPro" id="IPR050725">
    <property type="entry name" value="CysQ/Inositol_MonoPase"/>
</dbReference>
<dbReference type="GO" id="GO:0046854">
    <property type="term" value="P:phosphatidylinositol phosphate biosynthetic process"/>
    <property type="evidence" value="ECO:0007669"/>
    <property type="project" value="InterPro"/>
</dbReference>
<organism evidence="8 9">
    <name type="scientific">Thiopseudomonas denitrificans</name>
    <dbReference type="NCBI Taxonomy" id="1501432"/>
    <lineage>
        <taxon>Bacteria</taxon>
        <taxon>Pseudomonadati</taxon>
        <taxon>Pseudomonadota</taxon>
        <taxon>Gammaproteobacteria</taxon>
        <taxon>Pseudomonadales</taxon>
        <taxon>Pseudomonadaceae</taxon>
        <taxon>Thiopseudomonas</taxon>
    </lineage>
</organism>
<accession>A0A4R6TYP1</accession>
<gene>
    <name evidence="6" type="primary">cysQ</name>
    <name evidence="8" type="ORF">DFQ45_10964</name>
</gene>
<keyword evidence="6 7" id="KW-0479">Metal-binding</keyword>
<dbReference type="PRINTS" id="PR00377">
    <property type="entry name" value="IMPHPHTASES"/>
</dbReference>
<feature type="binding site" evidence="6">
    <location>
        <begin position="87"/>
        <end position="90"/>
    </location>
    <ligand>
        <name>substrate</name>
    </ligand>
</feature>
<comment type="catalytic activity">
    <reaction evidence="6">
        <text>adenosine 3',5'-bisphosphate + H2O = AMP + phosphate</text>
        <dbReference type="Rhea" id="RHEA:10040"/>
        <dbReference type="ChEBI" id="CHEBI:15377"/>
        <dbReference type="ChEBI" id="CHEBI:43474"/>
        <dbReference type="ChEBI" id="CHEBI:58343"/>
        <dbReference type="ChEBI" id="CHEBI:456215"/>
        <dbReference type="EC" id="3.1.3.7"/>
    </reaction>
</comment>
<keyword evidence="6 7" id="KW-0460">Magnesium</keyword>
<proteinExistence type="inferred from homology"/>
<dbReference type="RefSeq" id="WP_101497052.1">
    <property type="nucleotide sequence ID" value="NZ_LNJZ01000008.1"/>
</dbReference>
<dbReference type="GO" id="GO:0005886">
    <property type="term" value="C:plasma membrane"/>
    <property type="evidence" value="ECO:0007669"/>
    <property type="project" value="UniProtKB-SubCell"/>
</dbReference>
<feature type="binding site" evidence="6">
    <location>
        <position position="212"/>
    </location>
    <ligand>
        <name>Mg(2+)</name>
        <dbReference type="ChEBI" id="CHEBI:18420"/>
        <label>2</label>
    </ligand>
</feature>
<name>A0A4R6TYP1_9GAMM</name>
<dbReference type="EMBL" id="SNYK01000009">
    <property type="protein sequence ID" value="TDQ37065.1"/>
    <property type="molecule type" value="Genomic_DNA"/>
</dbReference>
<dbReference type="NCBIfam" id="TIGR01331">
    <property type="entry name" value="bisphos_cysQ"/>
    <property type="match status" value="1"/>
</dbReference>
<feature type="binding site" evidence="6">
    <location>
        <position position="65"/>
    </location>
    <ligand>
        <name>Mg(2+)</name>
        <dbReference type="ChEBI" id="CHEBI:18420"/>
        <label>1</label>
    </ligand>
</feature>
<dbReference type="AlphaFoldDB" id="A0A4R6TYP1"/>
<feature type="binding site" evidence="7">
    <location>
        <position position="212"/>
    </location>
    <ligand>
        <name>Mg(2+)</name>
        <dbReference type="ChEBI" id="CHEBI:18420"/>
        <label>1</label>
        <note>catalytic</note>
    </ligand>
</feature>
<keyword evidence="9" id="KW-1185">Reference proteome</keyword>
<dbReference type="GO" id="GO:0000287">
    <property type="term" value="F:magnesium ion binding"/>
    <property type="evidence" value="ECO:0007669"/>
    <property type="project" value="UniProtKB-UniRule"/>
</dbReference>
<feature type="binding site" evidence="7">
    <location>
        <position position="88"/>
    </location>
    <ligand>
        <name>Mg(2+)</name>
        <dbReference type="ChEBI" id="CHEBI:18420"/>
        <label>1</label>
        <note>catalytic</note>
    </ligand>
</feature>
<comment type="cofactor">
    <cofactor evidence="6 7">
        <name>Mg(2+)</name>
        <dbReference type="ChEBI" id="CHEBI:18420"/>
    </cofactor>
</comment>
<sequence>MTGLQLDALLLLVRQAGEATLEYWRGELDVQCKGDDSPVTAADFAAHRILAAGLPQVLDIPVLSEEACDIALDERRSWQRWWLVDPLDGTREFVAGSAEYTVNVALIEQGRAVFGVVGVPAAGQVYYGGCGQGAAVLESGRQQEIRVSAVQQPLRVAGSRSHGSAQQEQFMERLQQQVALERISAGSSLKFCWLAAGRIDLYPRLSPTSQWDTAAAQAVVEGAGGLVLDWQGNPLTYEARDSYLNPFFVALPDDSALRGRVLAAAP</sequence>
<dbReference type="InterPro" id="IPR000760">
    <property type="entry name" value="Inositol_monophosphatase-like"/>
</dbReference>
<dbReference type="HAMAP" id="MF_02095">
    <property type="entry name" value="CysQ"/>
    <property type="match status" value="1"/>
</dbReference>
<keyword evidence="4 6" id="KW-0378">Hydrolase</keyword>
<dbReference type="Gene3D" id="3.30.540.10">
    <property type="entry name" value="Fructose-1,6-Bisphosphatase, subunit A, domain 1"/>
    <property type="match status" value="1"/>
</dbReference>
<keyword evidence="2 6" id="KW-1003">Cell membrane</keyword>
<feature type="binding site" evidence="6">
    <location>
        <position position="65"/>
    </location>
    <ligand>
        <name>substrate</name>
    </ligand>
</feature>
<dbReference type="GO" id="GO:0000103">
    <property type="term" value="P:sulfate assimilation"/>
    <property type="evidence" value="ECO:0007669"/>
    <property type="project" value="TreeGrafter"/>
</dbReference>
<evidence type="ECO:0000256" key="5">
    <source>
        <dbReference type="ARBA" id="ARBA00023136"/>
    </source>
</evidence>
<dbReference type="CDD" id="cd01638">
    <property type="entry name" value="CysQ"/>
    <property type="match status" value="1"/>
</dbReference>
<feature type="binding site" evidence="6">
    <location>
        <position position="85"/>
    </location>
    <ligand>
        <name>Mg(2+)</name>
        <dbReference type="ChEBI" id="CHEBI:18420"/>
        <label>1</label>
    </ligand>
</feature>
<dbReference type="Gene3D" id="3.40.190.80">
    <property type="match status" value="1"/>
</dbReference>
<dbReference type="Pfam" id="PF00459">
    <property type="entry name" value="Inositol_P"/>
    <property type="match status" value="1"/>
</dbReference>